<keyword evidence="4" id="KW-1185">Reference proteome</keyword>
<evidence type="ECO:0000256" key="1">
    <source>
        <dbReference type="SAM" id="MobiDB-lite"/>
    </source>
</evidence>
<evidence type="ECO:0000256" key="2">
    <source>
        <dbReference type="SAM" id="SignalP"/>
    </source>
</evidence>
<reference evidence="3" key="2">
    <citation type="submission" date="2022-08" db="UniProtKB">
        <authorList>
            <consortium name="EnsemblMetazoa"/>
        </authorList>
    </citation>
    <scope>IDENTIFICATION</scope>
    <source>
        <strain evidence="3">EBRO</strain>
    </source>
</reference>
<dbReference type="Proteomes" id="UP000075880">
    <property type="component" value="Unassembled WGS sequence"/>
</dbReference>
<organism evidence="3">
    <name type="scientific">Anopheles atroparvus</name>
    <name type="common">European mosquito</name>
    <dbReference type="NCBI Taxonomy" id="41427"/>
    <lineage>
        <taxon>Eukaryota</taxon>
        <taxon>Metazoa</taxon>
        <taxon>Ecdysozoa</taxon>
        <taxon>Arthropoda</taxon>
        <taxon>Hexapoda</taxon>
        <taxon>Insecta</taxon>
        <taxon>Pterygota</taxon>
        <taxon>Neoptera</taxon>
        <taxon>Endopterygota</taxon>
        <taxon>Diptera</taxon>
        <taxon>Nematocera</taxon>
        <taxon>Culicoidea</taxon>
        <taxon>Culicidae</taxon>
        <taxon>Anophelinae</taxon>
        <taxon>Anopheles</taxon>
    </lineage>
</organism>
<protein>
    <recommendedName>
        <fullName evidence="5">Secreted protein</fullName>
    </recommendedName>
</protein>
<proteinExistence type="predicted"/>
<dbReference type="VEuPathDB" id="VectorBase:AATE016515"/>
<dbReference type="EnsemblMetazoa" id="AATE016515-RA">
    <property type="protein sequence ID" value="AATE016515-PA.1"/>
    <property type="gene ID" value="AATE016515"/>
</dbReference>
<dbReference type="OrthoDB" id="7743023at2759"/>
<dbReference type="Gene3D" id="1.10.287.700">
    <property type="entry name" value="Helix hairpin bin"/>
    <property type="match status" value="1"/>
</dbReference>
<dbReference type="EnsemblMetazoa" id="ENSAATROPT013762">
    <property type="protein sequence ID" value="ENSAATROPP012532"/>
    <property type="gene ID" value="ENSAATROPG011167"/>
</dbReference>
<feature type="region of interest" description="Disordered" evidence="1">
    <location>
        <begin position="25"/>
        <end position="45"/>
    </location>
</feature>
<sequence>MASKVILLAGAMLLVAATLASAKSVPEQRSDADLTELDSSSEERPGTIDRVKDFFGDLSVKVKEGVQDGVGKVKEGVKKGASKAQEYASNVREYLRDKFSSESKEVEITTPSLKVLARK</sequence>
<accession>A0A182JED9</accession>
<keyword evidence="2" id="KW-0732">Signal</keyword>
<name>A0A182JED9_ANOAO</name>
<evidence type="ECO:0008006" key="5">
    <source>
        <dbReference type="Google" id="ProtNLM"/>
    </source>
</evidence>
<dbReference type="AlphaFoldDB" id="A0A182JED9"/>
<reference evidence="4" key="1">
    <citation type="submission" date="2021-09" db="EMBL/GenBank/DDBJ databases">
        <authorList>
            <consortium name="Infravec"/>
            <person name="Campbell I L."/>
            <person name="Maslen G."/>
            <person name="Yates A."/>
        </authorList>
    </citation>
    <scope>NUCLEOTIDE SEQUENCE [LARGE SCALE GENOMIC DNA]</scope>
    <source>
        <strain evidence="4">Infravec2 EBRE</strain>
    </source>
</reference>
<evidence type="ECO:0000313" key="4">
    <source>
        <dbReference type="Proteomes" id="UP000075880"/>
    </source>
</evidence>
<feature type="chain" id="PRO_5044551091" description="Secreted protein" evidence="2">
    <location>
        <begin position="23"/>
        <end position="119"/>
    </location>
</feature>
<evidence type="ECO:0000313" key="3">
    <source>
        <dbReference type="EnsemblMetazoa" id="AATE016515-PA.1"/>
    </source>
</evidence>
<feature type="signal peptide" evidence="2">
    <location>
        <begin position="1"/>
        <end position="22"/>
    </location>
</feature>